<sequence>MLESALFRLMTVAILILANAFFVAAEFAIVSVRETRLEHMVRSGRIGAATALRLKQEIDDFLAANQLGVTLCSLALGYLGESAVAQVLEQLFGQASFLQRWKVFALHEAAISHIVAIILAFSIITYLEVLLGEQVPKSIALQRSERLALAVAGPMDVFIRIALPAVRFLKGSTALVLRVFRMPLRSEGGEVHSPEELKMVATATRRNGLLPEFQEQMIHHAIDLNHVTVREIMTPRGRIFALPADMPVELASARIIEEQHSRVPVYDPVLGTEHIIGVVYSKDISRLMHYRRDNRLPAALQAPSVPLRNVVRDVMVVPETKLAVEVLQEFQQRRRQIAIVVDEFGSTVGLVTAEDVLEQVVGELQDEFDLAARNLPTPDHHGSVDLDGTVTLRDLTTQLHWHFPREAGIETLAGFMLAQLGHLPKTGEDVIYGGRVFRVLEMNGRRISRIRVQIMPDPPKESVDSVQEERNEA</sequence>
<dbReference type="Gene3D" id="3.30.465.10">
    <property type="match status" value="1"/>
</dbReference>
<feature type="domain" description="CBS" evidence="11">
    <location>
        <begin position="310"/>
        <end position="367"/>
    </location>
</feature>
<dbReference type="Pfam" id="PF03471">
    <property type="entry name" value="CorC_HlyC"/>
    <property type="match status" value="1"/>
</dbReference>
<keyword evidence="7 9" id="KW-0472">Membrane</keyword>
<dbReference type="PROSITE" id="PS51846">
    <property type="entry name" value="CNNM"/>
    <property type="match status" value="1"/>
</dbReference>
<evidence type="ECO:0000256" key="5">
    <source>
        <dbReference type="ARBA" id="ARBA00022989"/>
    </source>
</evidence>
<comment type="subcellular location">
    <subcellularLocation>
        <location evidence="1">Cell membrane</location>
        <topology evidence="1">Multi-pass membrane protein</topology>
    </subcellularLocation>
</comment>
<keyword evidence="14" id="KW-1185">Reference proteome</keyword>
<dbReference type="RefSeq" id="WP_083345134.1">
    <property type="nucleotide sequence ID" value="NZ_LT629690.1"/>
</dbReference>
<evidence type="ECO:0000259" key="11">
    <source>
        <dbReference type="PROSITE" id="PS51371"/>
    </source>
</evidence>
<dbReference type="InterPro" id="IPR016169">
    <property type="entry name" value="FAD-bd_PCMH_sub2"/>
</dbReference>
<accession>A0A1G7KFQ8</accession>
<dbReference type="SMART" id="SM00116">
    <property type="entry name" value="CBS"/>
    <property type="match status" value="2"/>
</dbReference>
<dbReference type="SMART" id="SM01091">
    <property type="entry name" value="CorC_HlyC"/>
    <property type="match status" value="1"/>
</dbReference>
<evidence type="ECO:0000256" key="4">
    <source>
        <dbReference type="ARBA" id="ARBA00022737"/>
    </source>
</evidence>
<dbReference type="InterPro" id="IPR051676">
    <property type="entry name" value="UPF0053_domain"/>
</dbReference>
<dbReference type="Proteomes" id="UP000182427">
    <property type="component" value="Chromosome I"/>
</dbReference>
<keyword evidence="4" id="KW-0677">Repeat</keyword>
<dbReference type="Pfam" id="PF01595">
    <property type="entry name" value="CNNM"/>
    <property type="match status" value="1"/>
</dbReference>
<evidence type="ECO:0000256" key="10">
    <source>
        <dbReference type="SAM" id="Phobius"/>
    </source>
</evidence>
<evidence type="ECO:0000259" key="12">
    <source>
        <dbReference type="PROSITE" id="PS51846"/>
    </source>
</evidence>
<dbReference type="PANTHER" id="PTHR43099:SF5">
    <property type="entry name" value="HLYC_CORC FAMILY TRANSPORTER"/>
    <property type="match status" value="1"/>
</dbReference>
<dbReference type="PANTHER" id="PTHR43099">
    <property type="entry name" value="UPF0053 PROTEIN YRKA"/>
    <property type="match status" value="1"/>
</dbReference>
<keyword evidence="6 8" id="KW-0129">CBS domain</keyword>
<dbReference type="PROSITE" id="PS51371">
    <property type="entry name" value="CBS"/>
    <property type="match status" value="2"/>
</dbReference>
<dbReference type="GO" id="GO:0005886">
    <property type="term" value="C:plasma membrane"/>
    <property type="evidence" value="ECO:0007669"/>
    <property type="project" value="UniProtKB-SubCell"/>
</dbReference>
<dbReference type="InterPro" id="IPR002550">
    <property type="entry name" value="CNNM"/>
</dbReference>
<evidence type="ECO:0000256" key="6">
    <source>
        <dbReference type="ARBA" id="ARBA00023122"/>
    </source>
</evidence>
<evidence type="ECO:0000313" key="14">
    <source>
        <dbReference type="Proteomes" id="UP000182427"/>
    </source>
</evidence>
<evidence type="ECO:0000256" key="1">
    <source>
        <dbReference type="ARBA" id="ARBA00004651"/>
    </source>
</evidence>
<dbReference type="InterPro" id="IPR036318">
    <property type="entry name" value="FAD-bd_PCMH-like_sf"/>
</dbReference>
<proteinExistence type="predicted"/>
<dbReference type="FunFam" id="3.10.580.10:FF:000002">
    <property type="entry name" value="Magnesium/cobalt efflux protein CorC"/>
    <property type="match status" value="1"/>
</dbReference>
<keyword evidence="2" id="KW-1003">Cell membrane</keyword>
<dbReference type="SUPFAM" id="SSF56176">
    <property type="entry name" value="FAD-binding/transporter-associated domain-like"/>
    <property type="match status" value="1"/>
</dbReference>
<evidence type="ECO:0000256" key="8">
    <source>
        <dbReference type="PROSITE-ProRule" id="PRU00703"/>
    </source>
</evidence>
<reference evidence="13 14" key="1">
    <citation type="submission" date="2016-10" db="EMBL/GenBank/DDBJ databases">
        <authorList>
            <person name="de Groot N.N."/>
        </authorList>
    </citation>
    <scope>NUCLEOTIDE SEQUENCE [LARGE SCALE GENOMIC DNA]</scope>
    <source>
        <strain evidence="13 14">GAS232</strain>
    </source>
</reference>
<keyword evidence="5 9" id="KW-1133">Transmembrane helix</keyword>
<dbReference type="InterPro" id="IPR005170">
    <property type="entry name" value="Transptr-assoc_dom"/>
</dbReference>
<protein>
    <submittedName>
        <fullName evidence="13">Hemolysin, contains CBS domains</fullName>
    </submittedName>
</protein>
<dbReference type="Pfam" id="PF00571">
    <property type="entry name" value="CBS"/>
    <property type="match status" value="2"/>
</dbReference>
<feature type="domain" description="CBS" evidence="11">
    <location>
        <begin position="233"/>
        <end position="294"/>
    </location>
</feature>
<dbReference type="AlphaFoldDB" id="A0A1G7KFQ8"/>
<dbReference type="CDD" id="cd04590">
    <property type="entry name" value="CBS_pair_CorC_HlyC_assoc"/>
    <property type="match status" value="1"/>
</dbReference>
<evidence type="ECO:0000256" key="2">
    <source>
        <dbReference type="ARBA" id="ARBA00022475"/>
    </source>
</evidence>
<gene>
    <name evidence="13" type="ORF">SAMN05444167_2158</name>
</gene>
<evidence type="ECO:0000313" key="13">
    <source>
        <dbReference type="EMBL" id="SDF35669.1"/>
    </source>
</evidence>
<organism evidence="13 14">
    <name type="scientific">Terriglobus roseus</name>
    <dbReference type="NCBI Taxonomy" id="392734"/>
    <lineage>
        <taxon>Bacteria</taxon>
        <taxon>Pseudomonadati</taxon>
        <taxon>Acidobacteriota</taxon>
        <taxon>Terriglobia</taxon>
        <taxon>Terriglobales</taxon>
        <taxon>Acidobacteriaceae</taxon>
        <taxon>Terriglobus</taxon>
    </lineage>
</organism>
<dbReference type="SUPFAM" id="SSF54631">
    <property type="entry name" value="CBS-domain pair"/>
    <property type="match status" value="1"/>
</dbReference>
<dbReference type="EMBL" id="LT629690">
    <property type="protein sequence ID" value="SDF35669.1"/>
    <property type="molecule type" value="Genomic_DNA"/>
</dbReference>
<feature type="transmembrane region" description="Helical" evidence="10">
    <location>
        <begin position="104"/>
        <end position="127"/>
    </location>
</feature>
<evidence type="ECO:0000256" key="9">
    <source>
        <dbReference type="PROSITE-ProRule" id="PRU01193"/>
    </source>
</evidence>
<dbReference type="Gene3D" id="3.10.580.10">
    <property type="entry name" value="CBS-domain"/>
    <property type="match status" value="1"/>
</dbReference>
<dbReference type="OrthoDB" id="9798188at2"/>
<feature type="transmembrane region" description="Helical" evidence="10">
    <location>
        <begin position="6"/>
        <end position="32"/>
    </location>
</feature>
<dbReference type="InterPro" id="IPR000644">
    <property type="entry name" value="CBS_dom"/>
</dbReference>
<keyword evidence="3 9" id="KW-0812">Transmembrane</keyword>
<evidence type="ECO:0000256" key="7">
    <source>
        <dbReference type="ARBA" id="ARBA00023136"/>
    </source>
</evidence>
<name>A0A1G7KFQ8_9BACT</name>
<dbReference type="GO" id="GO:0050660">
    <property type="term" value="F:flavin adenine dinucleotide binding"/>
    <property type="evidence" value="ECO:0007669"/>
    <property type="project" value="InterPro"/>
</dbReference>
<evidence type="ECO:0000256" key="3">
    <source>
        <dbReference type="ARBA" id="ARBA00022692"/>
    </source>
</evidence>
<dbReference type="InterPro" id="IPR046342">
    <property type="entry name" value="CBS_dom_sf"/>
</dbReference>
<dbReference type="InterPro" id="IPR044751">
    <property type="entry name" value="Ion_transp-like_CBS"/>
</dbReference>
<feature type="domain" description="CNNM transmembrane" evidence="12">
    <location>
        <begin position="1"/>
        <end position="214"/>
    </location>
</feature>